<evidence type="ECO:0000313" key="2">
    <source>
        <dbReference type="Proteomes" id="UP001486888"/>
    </source>
</evidence>
<dbReference type="PANTHER" id="PTHR37943:SF1">
    <property type="entry name" value="PROTEIN VES"/>
    <property type="match status" value="1"/>
</dbReference>
<protein>
    <submittedName>
        <fullName evidence="1">HutD family protein</fullName>
    </submittedName>
</protein>
<accession>A0AAU6WGB7</accession>
<gene>
    <name evidence="1" type="ORF">QMQ05_04145</name>
</gene>
<sequence length="190" mass="20889">MSVASLVRYASLPAQPWKNGKGVSRTLFSDSDTQGAWTWKVSVAEISQPQPYSQYPEIRRIQVALGPGAIDLTISGHQRRLHTGEHVAFDGDEEVTVIPRSPGFLALNLMFLGDRWDAHVEALSGTSHISTGSEINILVALDEDCTTDDEKLSRLDSYLIPSHARVDVRGSFHLLTFTPLGETHHQSTAL</sequence>
<proteinExistence type="predicted"/>
<dbReference type="EMBL" id="CP125942">
    <property type="protein sequence ID" value="XAO46730.1"/>
    <property type="molecule type" value="Genomic_DNA"/>
</dbReference>
<dbReference type="InterPro" id="IPR014710">
    <property type="entry name" value="RmlC-like_jellyroll"/>
</dbReference>
<name>A0AAU6WGB7_9MICC</name>
<reference evidence="1 2" key="1">
    <citation type="submission" date="2023-05" db="EMBL/GenBank/DDBJ databases">
        <title>Glutamicibacter sp. B1, complete genome.</title>
        <authorList>
            <person name="Long Y.H."/>
            <person name="Fang T."/>
            <person name="Li X.Y."/>
        </authorList>
    </citation>
    <scope>NUCLEOTIDE SEQUENCE [LARGE SCALE GENOMIC DNA]</scope>
    <source>
        <strain evidence="1 2">B1</strain>
    </source>
</reference>
<keyword evidence="2" id="KW-1185">Reference proteome</keyword>
<dbReference type="Gene3D" id="2.60.120.10">
    <property type="entry name" value="Jelly Rolls"/>
    <property type="match status" value="1"/>
</dbReference>
<dbReference type="SUPFAM" id="SSF51182">
    <property type="entry name" value="RmlC-like cupins"/>
    <property type="match status" value="1"/>
</dbReference>
<dbReference type="Pfam" id="PF05962">
    <property type="entry name" value="HutD"/>
    <property type="match status" value="1"/>
</dbReference>
<organism evidence="1 2">
    <name type="scientific">Glutamicibacter ectropisis</name>
    <dbReference type="NCBI Taxonomy" id="3046593"/>
    <lineage>
        <taxon>Bacteria</taxon>
        <taxon>Bacillati</taxon>
        <taxon>Actinomycetota</taxon>
        <taxon>Actinomycetes</taxon>
        <taxon>Micrococcales</taxon>
        <taxon>Micrococcaceae</taxon>
        <taxon>Glutamicibacter</taxon>
    </lineage>
</organism>
<dbReference type="InterPro" id="IPR011051">
    <property type="entry name" value="RmlC_Cupin_sf"/>
</dbReference>
<dbReference type="InterPro" id="IPR010282">
    <property type="entry name" value="Uncharacterised_HutD/Ves"/>
</dbReference>
<dbReference type="AlphaFoldDB" id="A0AAU6WGB7"/>
<dbReference type="PANTHER" id="PTHR37943">
    <property type="entry name" value="PROTEIN VES"/>
    <property type="match status" value="1"/>
</dbReference>
<evidence type="ECO:0000313" key="1">
    <source>
        <dbReference type="EMBL" id="XAO46730.1"/>
    </source>
</evidence>
<dbReference type="RefSeq" id="WP_345473259.1">
    <property type="nucleotide sequence ID" value="NZ_CP125942.1"/>
</dbReference>
<dbReference type="KEGG" id="gey:QMQ05_04145"/>
<dbReference type="Proteomes" id="UP001486888">
    <property type="component" value="Chromosome"/>
</dbReference>